<dbReference type="Proteomes" id="UP000192731">
    <property type="component" value="Unassembled WGS sequence"/>
</dbReference>
<dbReference type="SUPFAM" id="SSF51735">
    <property type="entry name" value="NAD(P)-binding Rossmann-fold domains"/>
    <property type="match status" value="1"/>
</dbReference>
<dbReference type="STRING" id="656914.SAMN00017405_0583"/>
<evidence type="ECO:0000256" key="6">
    <source>
        <dbReference type="ARBA" id="ARBA00022605"/>
    </source>
</evidence>
<dbReference type="EC" id="1.3.1.12" evidence="3"/>
<evidence type="ECO:0000256" key="8">
    <source>
        <dbReference type="ARBA" id="ARBA00023027"/>
    </source>
</evidence>
<dbReference type="AlphaFoldDB" id="A0A1W1V706"/>
<evidence type="ECO:0000256" key="5">
    <source>
        <dbReference type="ARBA" id="ARBA00022498"/>
    </source>
</evidence>
<dbReference type="InterPro" id="IPR008927">
    <property type="entry name" value="6-PGluconate_DH-like_C_sf"/>
</dbReference>
<dbReference type="UniPathway" id="UPA00122">
    <property type="reaction ID" value="UER00961"/>
</dbReference>
<evidence type="ECO:0000259" key="12">
    <source>
        <dbReference type="PROSITE" id="PS51176"/>
    </source>
</evidence>
<evidence type="ECO:0000256" key="4">
    <source>
        <dbReference type="ARBA" id="ARBA00016891"/>
    </source>
</evidence>
<dbReference type="FunFam" id="1.10.3660.10:FF:000003">
    <property type="entry name" value="Prephenate dehydrogenase"/>
    <property type="match status" value="1"/>
</dbReference>
<keyword evidence="7" id="KW-0560">Oxidoreductase</keyword>
<dbReference type="OrthoDB" id="9802008at2"/>
<dbReference type="PROSITE" id="PS51671">
    <property type="entry name" value="ACT"/>
    <property type="match status" value="1"/>
</dbReference>
<dbReference type="GO" id="GO:0006571">
    <property type="term" value="P:tyrosine biosynthetic process"/>
    <property type="evidence" value="ECO:0007669"/>
    <property type="project" value="UniProtKB-UniPathway"/>
</dbReference>
<keyword evidence="9" id="KW-0057">Aromatic amino acid biosynthesis</keyword>
<comment type="catalytic activity">
    <reaction evidence="10">
        <text>prephenate + NAD(+) = 3-(4-hydroxyphenyl)pyruvate + CO2 + NADH</text>
        <dbReference type="Rhea" id="RHEA:13869"/>
        <dbReference type="ChEBI" id="CHEBI:16526"/>
        <dbReference type="ChEBI" id="CHEBI:29934"/>
        <dbReference type="ChEBI" id="CHEBI:36242"/>
        <dbReference type="ChEBI" id="CHEBI:57540"/>
        <dbReference type="ChEBI" id="CHEBI:57945"/>
        <dbReference type="EC" id="1.3.1.12"/>
    </reaction>
</comment>
<dbReference type="InterPro" id="IPR003099">
    <property type="entry name" value="Prephen_DH"/>
</dbReference>
<evidence type="ECO:0000256" key="7">
    <source>
        <dbReference type="ARBA" id="ARBA00023002"/>
    </source>
</evidence>
<dbReference type="InterPro" id="IPR050812">
    <property type="entry name" value="Preph/Arog_dehydrog"/>
</dbReference>
<evidence type="ECO:0000256" key="3">
    <source>
        <dbReference type="ARBA" id="ARBA00012068"/>
    </source>
</evidence>
<evidence type="ECO:0000256" key="1">
    <source>
        <dbReference type="ARBA" id="ARBA00005067"/>
    </source>
</evidence>
<keyword evidence="8" id="KW-0520">NAD</keyword>
<keyword evidence="15" id="KW-1185">Reference proteome</keyword>
<dbReference type="InterPro" id="IPR046825">
    <property type="entry name" value="PDH_C"/>
</dbReference>
<keyword evidence="5" id="KW-0827">Tyrosine biosynthesis</keyword>
<dbReference type="InterPro" id="IPR002912">
    <property type="entry name" value="ACT_dom"/>
</dbReference>
<dbReference type="SUPFAM" id="SSF55021">
    <property type="entry name" value="ACT-like"/>
    <property type="match status" value="1"/>
</dbReference>
<evidence type="ECO:0000256" key="11">
    <source>
        <dbReference type="SAM" id="Coils"/>
    </source>
</evidence>
<feature type="domain" description="ACT" evidence="13">
    <location>
        <begin position="297"/>
        <end position="367"/>
    </location>
</feature>
<keyword evidence="11" id="KW-0175">Coiled coil</keyword>
<name>A0A1W1V706_DESTI</name>
<evidence type="ECO:0000313" key="14">
    <source>
        <dbReference type="EMBL" id="SMB89207.1"/>
    </source>
</evidence>
<dbReference type="GO" id="GO:0008977">
    <property type="term" value="F:prephenate dehydrogenase (NAD+) activity"/>
    <property type="evidence" value="ECO:0007669"/>
    <property type="project" value="UniProtKB-EC"/>
</dbReference>
<dbReference type="PROSITE" id="PS51176">
    <property type="entry name" value="PDH_ADH"/>
    <property type="match status" value="1"/>
</dbReference>
<dbReference type="Gene3D" id="1.10.3660.10">
    <property type="entry name" value="6-phosphogluconate dehydrogenase C-terminal like domain"/>
    <property type="match status" value="1"/>
</dbReference>
<dbReference type="InterPro" id="IPR036291">
    <property type="entry name" value="NAD(P)-bd_dom_sf"/>
</dbReference>
<dbReference type="GO" id="GO:0070403">
    <property type="term" value="F:NAD+ binding"/>
    <property type="evidence" value="ECO:0007669"/>
    <property type="project" value="InterPro"/>
</dbReference>
<sequence length="367" mass="39856">MNIKKVTIIGLGLIGGSWGLALKRTCPEIIITGVDLDKNSLNQGLELGVIDNISTSLAKGVKDADVVIISTLASSVIKVINEIIPFLKKGAIVTDTASTKQNIVEGIKKSLPDDIFYIGGHPMAGSEKQGVLGADPYLLENAVYVLAKESNTNKEALNSLVSLITKVGSKVLFLKAAEHDQKVAAISHLPHLVAAVLMNTVGTLENQKSGFFQLAAGGFRDVTRIADSHPLMWKDIFMENKGMVLSLIETFRKSLDEAENAIINENENNLLEYLSSAKKWREEVPQSSKGLLPVIFDVVVTVPDEPGKIGSLANILGQENINIMDIEILRVREGGGEVLRFGFRTEDEAKRAVKVMNQEGYLARARI</sequence>
<comment type="similarity">
    <text evidence="2">Belongs to the prephenate/arogenate dehydrogenase family.</text>
</comment>
<comment type="pathway">
    <text evidence="1">Amino-acid biosynthesis; L-tyrosine biosynthesis; (4-hydroxyphenyl)pyruvate from prephenate (NAD(+) route): step 1/1.</text>
</comment>
<protein>
    <recommendedName>
        <fullName evidence="4">Prephenate dehydrogenase</fullName>
        <ecNumber evidence="3">1.3.1.12</ecNumber>
    </recommendedName>
</protein>
<organism evidence="14 15">
    <name type="scientific">Desulfonispora thiosulfatigenes DSM 11270</name>
    <dbReference type="NCBI Taxonomy" id="656914"/>
    <lineage>
        <taxon>Bacteria</taxon>
        <taxon>Bacillati</taxon>
        <taxon>Bacillota</taxon>
        <taxon>Clostridia</taxon>
        <taxon>Eubacteriales</taxon>
        <taxon>Peptococcaceae</taxon>
        <taxon>Desulfonispora</taxon>
    </lineage>
</organism>
<dbReference type="Gene3D" id="3.40.50.720">
    <property type="entry name" value="NAD(P)-binding Rossmann-like Domain"/>
    <property type="match status" value="1"/>
</dbReference>
<feature type="domain" description="Prephenate/arogenate dehydrogenase" evidence="12">
    <location>
        <begin position="4"/>
        <end position="292"/>
    </location>
</feature>
<dbReference type="EMBL" id="FWWT01000016">
    <property type="protein sequence ID" value="SMB89207.1"/>
    <property type="molecule type" value="Genomic_DNA"/>
</dbReference>
<dbReference type="Pfam" id="PF20463">
    <property type="entry name" value="PDH_C"/>
    <property type="match status" value="1"/>
</dbReference>
<evidence type="ECO:0000256" key="2">
    <source>
        <dbReference type="ARBA" id="ARBA00007964"/>
    </source>
</evidence>
<evidence type="ECO:0000313" key="15">
    <source>
        <dbReference type="Proteomes" id="UP000192731"/>
    </source>
</evidence>
<gene>
    <name evidence="14" type="ORF">SAMN00017405_0583</name>
</gene>
<dbReference type="Gene3D" id="3.30.70.260">
    <property type="match status" value="1"/>
</dbReference>
<keyword evidence="6" id="KW-0028">Amino-acid biosynthesis</keyword>
<dbReference type="InterPro" id="IPR046826">
    <property type="entry name" value="PDH_N"/>
</dbReference>
<accession>A0A1W1V706</accession>
<evidence type="ECO:0000259" key="13">
    <source>
        <dbReference type="PROSITE" id="PS51671"/>
    </source>
</evidence>
<dbReference type="SUPFAM" id="SSF48179">
    <property type="entry name" value="6-phosphogluconate dehydrogenase C-terminal domain-like"/>
    <property type="match status" value="1"/>
</dbReference>
<dbReference type="InterPro" id="IPR045865">
    <property type="entry name" value="ACT-like_dom_sf"/>
</dbReference>
<dbReference type="FunFam" id="3.40.50.720:FF:000208">
    <property type="entry name" value="Prephenate dehydrogenase"/>
    <property type="match status" value="1"/>
</dbReference>
<dbReference type="Pfam" id="PF02153">
    <property type="entry name" value="PDH_N"/>
    <property type="match status" value="1"/>
</dbReference>
<dbReference type="PANTHER" id="PTHR21363:SF0">
    <property type="entry name" value="PREPHENATE DEHYDROGENASE [NADP(+)]"/>
    <property type="match status" value="1"/>
</dbReference>
<evidence type="ECO:0000256" key="10">
    <source>
        <dbReference type="ARBA" id="ARBA00049260"/>
    </source>
</evidence>
<proteinExistence type="inferred from homology"/>
<evidence type="ECO:0000256" key="9">
    <source>
        <dbReference type="ARBA" id="ARBA00023141"/>
    </source>
</evidence>
<dbReference type="PANTHER" id="PTHR21363">
    <property type="entry name" value="PREPHENATE DEHYDROGENASE"/>
    <property type="match status" value="1"/>
</dbReference>
<dbReference type="RefSeq" id="WP_084052970.1">
    <property type="nucleotide sequence ID" value="NZ_FWWT01000016.1"/>
</dbReference>
<feature type="coiled-coil region" evidence="11">
    <location>
        <begin position="248"/>
        <end position="283"/>
    </location>
</feature>
<reference evidence="14 15" key="1">
    <citation type="submission" date="2017-04" db="EMBL/GenBank/DDBJ databases">
        <authorList>
            <person name="Afonso C.L."/>
            <person name="Miller P.J."/>
            <person name="Scott M.A."/>
            <person name="Spackman E."/>
            <person name="Goraichik I."/>
            <person name="Dimitrov K.M."/>
            <person name="Suarez D.L."/>
            <person name="Swayne D.E."/>
        </authorList>
    </citation>
    <scope>NUCLEOTIDE SEQUENCE [LARGE SCALE GENOMIC DNA]</scope>
    <source>
        <strain evidence="14 15">DSM 11270</strain>
    </source>
</reference>
<dbReference type="GO" id="GO:0004665">
    <property type="term" value="F:prephenate dehydrogenase (NADP+) activity"/>
    <property type="evidence" value="ECO:0007669"/>
    <property type="project" value="InterPro"/>
</dbReference>